<organism evidence="1">
    <name type="scientific">marine sediment metagenome</name>
    <dbReference type="NCBI Taxonomy" id="412755"/>
    <lineage>
        <taxon>unclassified sequences</taxon>
        <taxon>metagenomes</taxon>
        <taxon>ecological metagenomes</taxon>
    </lineage>
</organism>
<reference evidence="1" key="1">
    <citation type="journal article" date="2014" name="Front. Microbiol.">
        <title>High frequency of phylogenetically diverse reductive dehalogenase-homologous genes in deep subseafloor sedimentary metagenomes.</title>
        <authorList>
            <person name="Kawai M."/>
            <person name="Futagami T."/>
            <person name="Toyoda A."/>
            <person name="Takaki Y."/>
            <person name="Nishi S."/>
            <person name="Hori S."/>
            <person name="Arai W."/>
            <person name="Tsubouchi T."/>
            <person name="Morono Y."/>
            <person name="Uchiyama I."/>
            <person name="Ito T."/>
            <person name="Fujiyama A."/>
            <person name="Inagaki F."/>
            <person name="Takami H."/>
        </authorList>
    </citation>
    <scope>NUCLEOTIDE SEQUENCE</scope>
    <source>
        <strain evidence="1">Expedition CK06-06</strain>
    </source>
</reference>
<comment type="caution">
    <text evidence="1">The sequence shown here is derived from an EMBL/GenBank/DDBJ whole genome shotgun (WGS) entry which is preliminary data.</text>
</comment>
<name>X0WZG8_9ZZZZ</name>
<protein>
    <submittedName>
        <fullName evidence="1">Uncharacterized protein</fullName>
    </submittedName>
</protein>
<evidence type="ECO:0000313" key="1">
    <source>
        <dbReference type="EMBL" id="GAG18136.1"/>
    </source>
</evidence>
<gene>
    <name evidence="1" type="ORF">S01H1_52693</name>
</gene>
<dbReference type="EMBL" id="BARS01034076">
    <property type="protein sequence ID" value="GAG18136.1"/>
    <property type="molecule type" value="Genomic_DNA"/>
</dbReference>
<sequence>TSITKWVKNQPDLVTFLEEESARRYGEQMKIPYGRFLDIHFFEK</sequence>
<accession>X0WZG8</accession>
<dbReference type="AlphaFoldDB" id="X0WZG8"/>
<proteinExistence type="predicted"/>
<feature type="non-terminal residue" evidence="1">
    <location>
        <position position="1"/>
    </location>
</feature>